<dbReference type="PANTHER" id="PTHR43176">
    <property type="entry name" value="3-HYDROXYISOBUTYRYL-COA HYDROLASE-RELATED"/>
    <property type="match status" value="1"/>
</dbReference>
<dbReference type="NCBIfam" id="NF004127">
    <property type="entry name" value="PRK05617.1"/>
    <property type="match status" value="1"/>
</dbReference>
<comment type="caution">
    <text evidence="5">The sequence shown here is derived from an EMBL/GenBank/DDBJ whole genome shotgun (WGS) entry which is preliminary data.</text>
</comment>
<dbReference type="AlphaFoldDB" id="A0A916R5H6"/>
<dbReference type="InterPro" id="IPR045004">
    <property type="entry name" value="ECH_dom"/>
</dbReference>
<dbReference type="InterPro" id="IPR029045">
    <property type="entry name" value="ClpP/crotonase-like_dom_sf"/>
</dbReference>
<dbReference type="GO" id="GO:0003860">
    <property type="term" value="F:3-hydroxyisobutyryl-CoA hydrolase activity"/>
    <property type="evidence" value="ECO:0007669"/>
    <property type="project" value="UniProtKB-EC"/>
</dbReference>
<dbReference type="CDD" id="cd06558">
    <property type="entry name" value="crotonase-like"/>
    <property type="match status" value="1"/>
</dbReference>
<accession>A0A916R5H6</accession>
<dbReference type="GO" id="GO:0006574">
    <property type="term" value="P:L-valine catabolic process"/>
    <property type="evidence" value="ECO:0007669"/>
    <property type="project" value="TreeGrafter"/>
</dbReference>
<dbReference type="Gene3D" id="3.90.226.10">
    <property type="entry name" value="2-enoyl-CoA Hydratase, Chain A, domain 1"/>
    <property type="match status" value="1"/>
</dbReference>
<dbReference type="InterPro" id="IPR032259">
    <property type="entry name" value="HIBYL-CoA-H"/>
</dbReference>
<dbReference type="EMBL" id="BMKB01000001">
    <property type="protein sequence ID" value="GGA35750.1"/>
    <property type="molecule type" value="Genomic_DNA"/>
</dbReference>
<dbReference type="Proteomes" id="UP000596977">
    <property type="component" value="Unassembled WGS sequence"/>
</dbReference>
<dbReference type="EC" id="3.1.2.4" evidence="2"/>
<protein>
    <recommendedName>
        <fullName evidence="2">3-hydroxyisobutyryl-CoA hydrolase</fullName>
        <ecNumber evidence="2">3.1.2.4</ecNumber>
    </recommendedName>
</protein>
<organism evidence="5 6">
    <name type="scientific">Pelagibacterium lentulum</name>
    <dbReference type="NCBI Taxonomy" id="2029865"/>
    <lineage>
        <taxon>Bacteria</taxon>
        <taxon>Pseudomonadati</taxon>
        <taxon>Pseudomonadota</taxon>
        <taxon>Alphaproteobacteria</taxon>
        <taxon>Hyphomicrobiales</taxon>
        <taxon>Devosiaceae</taxon>
        <taxon>Pelagibacterium</taxon>
    </lineage>
</organism>
<dbReference type="GO" id="GO:0005829">
    <property type="term" value="C:cytosol"/>
    <property type="evidence" value="ECO:0007669"/>
    <property type="project" value="TreeGrafter"/>
</dbReference>
<keyword evidence="3 5" id="KW-0378">Hydrolase</keyword>
<dbReference type="SUPFAM" id="SSF52096">
    <property type="entry name" value="ClpP/crotonase"/>
    <property type="match status" value="1"/>
</dbReference>
<keyword evidence="6" id="KW-1185">Reference proteome</keyword>
<dbReference type="PANTHER" id="PTHR43176:SF3">
    <property type="entry name" value="3-HYDROXYISOBUTYRYL-COA HYDROLASE, MITOCHONDRIAL"/>
    <property type="match status" value="1"/>
</dbReference>
<evidence type="ECO:0000256" key="3">
    <source>
        <dbReference type="ARBA" id="ARBA00022801"/>
    </source>
</evidence>
<evidence type="ECO:0000313" key="6">
    <source>
        <dbReference type="Proteomes" id="UP000596977"/>
    </source>
</evidence>
<comment type="catalytic activity">
    <reaction evidence="1">
        <text>3-hydroxy-2-methylpropanoyl-CoA + H2O = 3-hydroxy-2-methylpropanoate + CoA + H(+)</text>
        <dbReference type="Rhea" id="RHEA:20888"/>
        <dbReference type="ChEBI" id="CHEBI:11805"/>
        <dbReference type="ChEBI" id="CHEBI:15377"/>
        <dbReference type="ChEBI" id="CHEBI:15378"/>
        <dbReference type="ChEBI" id="CHEBI:57287"/>
        <dbReference type="ChEBI" id="CHEBI:57340"/>
        <dbReference type="EC" id="3.1.2.4"/>
    </reaction>
</comment>
<reference evidence="5 6" key="1">
    <citation type="journal article" date="2014" name="Int. J. Syst. Evol. Microbiol.">
        <title>Complete genome sequence of Corynebacterium casei LMG S-19264T (=DSM 44701T), isolated from a smear-ripened cheese.</title>
        <authorList>
            <consortium name="US DOE Joint Genome Institute (JGI-PGF)"/>
            <person name="Walter F."/>
            <person name="Albersmeier A."/>
            <person name="Kalinowski J."/>
            <person name="Ruckert C."/>
        </authorList>
    </citation>
    <scope>NUCLEOTIDE SEQUENCE [LARGE SCALE GENOMIC DNA]</scope>
    <source>
        <strain evidence="5 6">CGMCC 1.15896</strain>
    </source>
</reference>
<evidence type="ECO:0000259" key="4">
    <source>
        <dbReference type="Pfam" id="PF16113"/>
    </source>
</evidence>
<proteinExistence type="predicted"/>
<evidence type="ECO:0000256" key="1">
    <source>
        <dbReference type="ARBA" id="ARBA00001709"/>
    </source>
</evidence>
<dbReference type="OrthoDB" id="9790967at2"/>
<name>A0A916R5H6_9HYPH</name>
<feature type="domain" description="Enoyl-CoA hydratase/isomerase" evidence="4">
    <location>
        <begin position="17"/>
        <end position="341"/>
    </location>
</feature>
<dbReference type="RefSeq" id="WP_127072434.1">
    <property type="nucleotide sequence ID" value="NZ_BMKB01000001.1"/>
</dbReference>
<gene>
    <name evidence="5" type="primary">echA9</name>
    <name evidence="5" type="ORF">GCM10011499_01340</name>
</gene>
<sequence length="351" mass="36938">MADRLSAEIEIAVDGAMGIICLDRPQAINALNGAMIETIKKALYDWQTDDKVRCVLIEGRGEKGLCAGGDVRAVRAAVLDGDIEAAHGFFAAEYEMNGLIATYAKPIIALQDGIVMGGGIGLSSHARYRIATPTSRFAMPEAAIGFFCDVGVNAILARAPEPRALAFLLSGQAIEAADAIALGLSDTMVPQNYLPQLRRRLIDCAQAGEVDTAIVSTLQGESIDPGPANFLSFADTLAPVFSASDIGGLVAELEALAEDGDPAAAAMVHKFASSCPTSLAVILTSHRQARRQRSIKAVLALDLVLAKAMCLRPDFAEGVRALLVDKDRKPVWSPGSYEAVDLGFAGNVLVS</sequence>
<dbReference type="Pfam" id="PF16113">
    <property type="entry name" value="ECH_2"/>
    <property type="match status" value="1"/>
</dbReference>
<evidence type="ECO:0000256" key="2">
    <source>
        <dbReference type="ARBA" id="ARBA00011915"/>
    </source>
</evidence>
<evidence type="ECO:0000313" key="5">
    <source>
        <dbReference type="EMBL" id="GGA35750.1"/>
    </source>
</evidence>